<protein>
    <submittedName>
        <fullName evidence="4">DUF732 domain-containing protein</fullName>
    </submittedName>
</protein>
<dbReference type="WBParaSite" id="NBR_0001509201-mRNA-1">
    <property type="protein sequence ID" value="NBR_0001509201-mRNA-1"/>
    <property type="gene ID" value="NBR_0001509201"/>
</dbReference>
<evidence type="ECO:0000256" key="1">
    <source>
        <dbReference type="SAM" id="MobiDB-lite"/>
    </source>
</evidence>
<reference evidence="2 3" key="2">
    <citation type="submission" date="2018-11" db="EMBL/GenBank/DDBJ databases">
        <authorList>
            <consortium name="Pathogen Informatics"/>
        </authorList>
    </citation>
    <scope>NUCLEOTIDE SEQUENCE [LARGE SCALE GENOMIC DNA]</scope>
</reference>
<reference evidence="4" key="1">
    <citation type="submission" date="2016-04" db="UniProtKB">
        <authorList>
            <consortium name="WormBaseParasite"/>
        </authorList>
    </citation>
    <scope>IDENTIFICATION</scope>
</reference>
<proteinExistence type="predicted"/>
<feature type="region of interest" description="Disordered" evidence="1">
    <location>
        <begin position="46"/>
        <end position="100"/>
    </location>
</feature>
<organism evidence="4">
    <name type="scientific">Nippostrongylus brasiliensis</name>
    <name type="common">Rat hookworm</name>
    <dbReference type="NCBI Taxonomy" id="27835"/>
    <lineage>
        <taxon>Eukaryota</taxon>
        <taxon>Metazoa</taxon>
        <taxon>Ecdysozoa</taxon>
        <taxon>Nematoda</taxon>
        <taxon>Chromadorea</taxon>
        <taxon>Rhabditida</taxon>
        <taxon>Rhabditina</taxon>
        <taxon>Rhabditomorpha</taxon>
        <taxon>Strongyloidea</taxon>
        <taxon>Heligmosomidae</taxon>
        <taxon>Nippostrongylus</taxon>
    </lineage>
</organism>
<keyword evidence="3" id="KW-1185">Reference proteome</keyword>
<dbReference type="EMBL" id="UYSL01021597">
    <property type="protein sequence ID" value="VDL78687.1"/>
    <property type="molecule type" value="Genomic_DNA"/>
</dbReference>
<gene>
    <name evidence="2" type="ORF">NBR_LOCUS15093</name>
</gene>
<dbReference type="Proteomes" id="UP000271162">
    <property type="component" value="Unassembled WGS sequence"/>
</dbReference>
<evidence type="ECO:0000313" key="4">
    <source>
        <dbReference type="WBParaSite" id="NBR_0001509201-mRNA-1"/>
    </source>
</evidence>
<sequence>MASNVVRKKIERRFCARFAIFRTVQQLTLIAVVTAFLCAPGHAFEPHPQCKGKKGKTGTGSRVGTGNNGGVTPGNGGQDPNGGKDGQVNGPNPDGVKTDDDEGWIVLKAEDFAKNPRPGTKMKVFNQTGMSKEDARELCKKNNAVLADLHDVIAGKSHEYFPVRAHIEAHRYECPVSYFCP</sequence>
<evidence type="ECO:0000313" key="2">
    <source>
        <dbReference type="EMBL" id="VDL78687.1"/>
    </source>
</evidence>
<accession>A0A158R256</accession>
<evidence type="ECO:0000313" key="3">
    <source>
        <dbReference type="Proteomes" id="UP000271162"/>
    </source>
</evidence>
<name>A0A158R256_NIPBR</name>
<dbReference type="AlphaFoldDB" id="A0A158R256"/>
<feature type="compositionally biased region" description="Gly residues" evidence="1">
    <location>
        <begin position="57"/>
        <end position="85"/>
    </location>
</feature>